<evidence type="ECO:0000259" key="5">
    <source>
        <dbReference type="Pfam" id="PF14226"/>
    </source>
</evidence>
<organism evidence="6">
    <name type="scientific">Sesamum radiatum</name>
    <name type="common">Black benniseed</name>
    <dbReference type="NCBI Taxonomy" id="300843"/>
    <lineage>
        <taxon>Eukaryota</taxon>
        <taxon>Viridiplantae</taxon>
        <taxon>Streptophyta</taxon>
        <taxon>Embryophyta</taxon>
        <taxon>Tracheophyta</taxon>
        <taxon>Spermatophyta</taxon>
        <taxon>Magnoliopsida</taxon>
        <taxon>eudicotyledons</taxon>
        <taxon>Gunneridae</taxon>
        <taxon>Pentapetalae</taxon>
        <taxon>asterids</taxon>
        <taxon>lamiids</taxon>
        <taxon>Lamiales</taxon>
        <taxon>Pedaliaceae</taxon>
        <taxon>Sesamum</taxon>
    </lineage>
</organism>
<reference evidence="6" key="2">
    <citation type="journal article" date="2024" name="Plant">
        <title>Genomic evolution and insights into agronomic trait innovations of Sesamum species.</title>
        <authorList>
            <person name="Miao H."/>
            <person name="Wang L."/>
            <person name="Qu L."/>
            <person name="Liu H."/>
            <person name="Sun Y."/>
            <person name="Le M."/>
            <person name="Wang Q."/>
            <person name="Wei S."/>
            <person name="Zheng Y."/>
            <person name="Lin W."/>
            <person name="Duan Y."/>
            <person name="Cao H."/>
            <person name="Xiong S."/>
            <person name="Wang X."/>
            <person name="Wei L."/>
            <person name="Li C."/>
            <person name="Ma Q."/>
            <person name="Ju M."/>
            <person name="Zhao R."/>
            <person name="Li G."/>
            <person name="Mu C."/>
            <person name="Tian Q."/>
            <person name="Mei H."/>
            <person name="Zhang T."/>
            <person name="Gao T."/>
            <person name="Zhang H."/>
        </authorList>
    </citation>
    <scope>NUCLEOTIDE SEQUENCE</scope>
    <source>
        <strain evidence="6">G02</strain>
    </source>
</reference>
<gene>
    <name evidence="6" type="ORF">Sradi_1468900</name>
</gene>
<dbReference type="InterPro" id="IPR026992">
    <property type="entry name" value="DIOX_N"/>
</dbReference>
<dbReference type="InterPro" id="IPR044861">
    <property type="entry name" value="IPNS-like_FE2OG_OXY"/>
</dbReference>
<keyword evidence="1" id="KW-0479">Metal-binding</keyword>
<evidence type="ECO:0000256" key="3">
    <source>
        <dbReference type="SAM" id="MobiDB-lite"/>
    </source>
</evidence>
<dbReference type="PANTHER" id="PTHR47991">
    <property type="entry name" value="OXOGLUTARATE/IRON-DEPENDENT DIOXYGENASE"/>
    <property type="match status" value="1"/>
</dbReference>
<name>A0AAW2U7L1_SESRA</name>
<evidence type="ECO:0000259" key="4">
    <source>
        <dbReference type="Pfam" id="PF03171"/>
    </source>
</evidence>
<dbReference type="EMBL" id="JACGWJ010000006">
    <property type="protein sequence ID" value="KAL0412672.1"/>
    <property type="molecule type" value="Genomic_DNA"/>
</dbReference>
<protein>
    <submittedName>
        <fullName evidence="6">Uncharacterized protein</fullName>
    </submittedName>
</protein>
<dbReference type="GO" id="GO:0046872">
    <property type="term" value="F:metal ion binding"/>
    <property type="evidence" value="ECO:0007669"/>
    <property type="project" value="UniProtKB-KW"/>
</dbReference>
<evidence type="ECO:0000256" key="1">
    <source>
        <dbReference type="ARBA" id="ARBA00022723"/>
    </source>
</evidence>
<accession>A0AAW2U7L1</accession>
<comment type="caution">
    <text evidence="6">The sequence shown here is derived from an EMBL/GenBank/DDBJ whole genome shotgun (WGS) entry which is preliminary data.</text>
</comment>
<dbReference type="AlphaFoldDB" id="A0AAW2U7L1"/>
<proteinExistence type="predicted"/>
<dbReference type="InterPro" id="IPR027443">
    <property type="entry name" value="IPNS-like_sf"/>
</dbReference>
<feature type="compositionally biased region" description="Acidic residues" evidence="3">
    <location>
        <begin position="1"/>
        <end position="25"/>
    </location>
</feature>
<sequence>MEEEEEEINNDEEDEYEDEDEDDWDPFPIVDLEPFYIVEAYEQQYCYGEVNGALCQWGAFGVIYHRIPEHVFKNAMDASLEFFQLPEEEKMKYEFKKPLDPIKYGKETVTNPSDNKNYVCREFLDIYVQPELHLPDKPQKLREAVLEMHTRTRPLHGLLIHLMATGRTMEVDGGVTEERFEMESCFRHFTANYYPSRPEFEEPIPMQPDTNQHVLFTIFMHSGSESGLEFNRVIYGGPVPRDKWSRIRQAPPHAVLVYAGYPVEVYNNGYYRSVNLRAFVNTEAEPRITVGMSIGPGLNAVVQTAPEVEEHEKPSCYRPMKYIEIMEIMENNRLHGRIFDKEQLNYKPQQD</sequence>
<dbReference type="Pfam" id="PF03171">
    <property type="entry name" value="2OG-FeII_Oxy"/>
    <property type="match status" value="1"/>
</dbReference>
<dbReference type="SUPFAM" id="SSF51197">
    <property type="entry name" value="Clavaminate synthase-like"/>
    <property type="match status" value="1"/>
</dbReference>
<feature type="region of interest" description="Disordered" evidence="3">
    <location>
        <begin position="1"/>
        <end position="26"/>
    </location>
</feature>
<dbReference type="GO" id="GO:0016706">
    <property type="term" value="F:2-oxoglutarate-dependent dioxygenase activity"/>
    <property type="evidence" value="ECO:0007669"/>
    <property type="project" value="UniProtKB-ARBA"/>
</dbReference>
<evidence type="ECO:0000313" key="6">
    <source>
        <dbReference type="EMBL" id="KAL0412672.1"/>
    </source>
</evidence>
<dbReference type="Pfam" id="PF14226">
    <property type="entry name" value="DIOX_N"/>
    <property type="match status" value="1"/>
</dbReference>
<feature type="domain" description="Non-haem dioxygenase N-terminal" evidence="5">
    <location>
        <begin position="28"/>
        <end position="136"/>
    </location>
</feature>
<dbReference type="InterPro" id="IPR050295">
    <property type="entry name" value="Plant_2OG-oxidoreductases"/>
</dbReference>
<dbReference type="Gene3D" id="2.60.120.330">
    <property type="entry name" value="B-lactam Antibiotic, Isopenicillin N Synthase, Chain"/>
    <property type="match status" value="1"/>
</dbReference>
<evidence type="ECO:0000256" key="2">
    <source>
        <dbReference type="ARBA" id="ARBA00023004"/>
    </source>
</evidence>
<keyword evidence="2" id="KW-0408">Iron</keyword>
<feature type="domain" description="Isopenicillin N synthase-like Fe(2+) 2OG dioxygenase" evidence="4">
    <location>
        <begin position="188"/>
        <end position="290"/>
    </location>
</feature>
<reference evidence="6" key="1">
    <citation type="submission" date="2020-06" db="EMBL/GenBank/DDBJ databases">
        <authorList>
            <person name="Li T."/>
            <person name="Hu X."/>
            <person name="Zhang T."/>
            <person name="Song X."/>
            <person name="Zhang H."/>
            <person name="Dai N."/>
            <person name="Sheng W."/>
            <person name="Hou X."/>
            <person name="Wei L."/>
        </authorList>
    </citation>
    <scope>NUCLEOTIDE SEQUENCE</scope>
    <source>
        <strain evidence="6">G02</strain>
        <tissue evidence="6">Leaf</tissue>
    </source>
</reference>